<evidence type="ECO:0000256" key="8">
    <source>
        <dbReference type="SAM" id="Phobius"/>
    </source>
</evidence>
<dbReference type="Pfam" id="PF13231">
    <property type="entry name" value="PMT_2"/>
    <property type="match status" value="1"/>
</dbReference>
<name>A0A1M5F5U5_9BACT</name>
<keyword evidence="4 10" id="KW-0808">Transferase</keyword>
<evidence type="ECO:0000256" key="1">
    <source>
        <dbReference type="ARBA" id="ARBA00004651"/>
    </source>
</evidence>
<feature type="transmembrane region" description="Helical" evidence="8">
    <location>
        <begin position="411"/>
        <end position="429"/>
    </location>
</feature>
<feature type="transmembrane region" description="Helical" evidence="8">
    <location>
        <begin position="114"/>
        <end position="130"/>
    </location>
</feature>
<comment type="subcellular location">
    <subcellularLocation>
        <location evidence="1">Cell membrane</location>
        <topology evidence="1">Multi-pass membrane protein</topology>
    </subcellularLocation>
</comment>
<feature type="transmembrane region" description="Helical" evidence="8">
    <location>
        <begin position="359"/>
        <end position="381"/>
    </location>
</feature>
<dbReference type="PANTHER" id="PTHR33908:SF3">
    <property type="entry name" value="UNDECAPRENYL PHOSPHATE-ALPHA-4-AMINO-4-DEOXY-L-ARABINOSE ARABINOSYL TRANSFERASE"/>
    <property type="match status" value="1"/>
</dbReference>
<evidence type="ECO:0000313" key="10">
    <source>
        <dbReference type="EMBL" id="SHF86913.1"/>
    </source>
</evidence>
<dbReference type="RefSeq" id="WP_073045279.1">
    <property type="nucleotide sequence ID" value="NZ_FQUO01000013.1"/>
</dbReference>
<organism evidence="10 11">
    <name type="scientific">Cnuella takakiae</name>
    <dbReference type="NCBI Taxonomy" id="1302690"/>
    <lineage>
        <taxon>Bacteria</taxon>
        <taxon>Pseudomonadati</taxon>
        <taxon>Bacteroidota</taxon>
        <taxon>Chitinophagia</taxon>
        <taxon>Chitinophagales</taxon>
        <taxon>Chitinophagaceae</taxon>
        <taxon>Cnuella</taxon>
    </lineage>
</organism>
<proteinExistence type="predicted"/>
<evidence type="ECO:0000256" key="4">
    <source>
        <dbReference type="ARBA" id="ARBA00022679"/>
    </source>
</evidence>
<dbReference type="EMBL" id="FQUO01000013">
    <property type="protein sequence ID" value="SHF86913.1"/>
    <property type="molecule type" value="Genomic_DNA"/>
</dbReference>
<feature type="transmembrane region" description="Helical" evidence="8">
    <location>
        <begin position="273"/>
        <end position="297"/>
    </location>
</feature>
<feature type="domain" description="Glycosyltransferase RgtA/B/C/D-like" evidence="9">
    <location>
        <begin position="63"/>
        <end position="223"/>
    </location>
</feature>
<evidence type="ECO:0000256" key="6">
    <source>
        <dbReference type="ARBA" id="ARBA00022989"/>
    </source>
</evidence>
<gene>
    <name evidence="10" type="ORF">SAMN05444008_11353</name>
</gene>
<dbReference type="GO" id="GO:0005886">
    <property type="term" value="C:plasma membrane"/>
    <property type="evidence" value="ECO:0007669"/>
    <property type="project" value="UniProtKB-SubCell"/>
</dbReference>
<feature type="transmembrane region" description="Helical" evidence="8">
    <location>
        <begin position="387"/>
        <end position="404"/>
    </location>
</feature>
<feature type="transmembrane region" description="Helical" evidence="8">
    <location>
        <begin position="304"/>
        <end position="323"/>
    </location>
</feature>
<keyword evidence="6 8" id="KW-1133">Transmembrane helix</keyword>
<keyword evidence="3" id="KW-0328">Glycosyltransferase</keyword>
<dbReference type="Proteomes" id="UP000184368">
    <property type="component" value="Unassembled WGS sequence"/>
</dbReference>
<sequence>MTPPLFSTTIYRTLFGLLGLVYILGLFVPLMDNDSAHHAAIAMHMHLTGDYVSLIDAGVPYLDKPHLHFWLAALSYKIFGITTYAYKLPSFLFTIAGTFATYRLGKTLYSHETGKLAALIVGSAMAYMLANMDVRMDAILTASVALSSWQLVRWIRYKRWQNALGAALALAIGFSTKGHIAVVTPAAGAFFYILQTRSWRSLYHPQLLLILAGFALFISPVVYSYYLQYDLHPETMVRGRNNISGVKFILWQQNTERFEGDAFGSSGGNDYLFFFHSFLWAFAPWSLLAFAAMYNLVRHAKKLGAEWFTLGTIIPIALILTFSGFKLPHYLNIIFPAASVLTAGFIYQRIQESKNTKPYAITQVIICTLLLLIAAAINIWAFPVYEAWIGLGFLMLVGVVYWMWKNNKEAWPRIILASVMTSCSVWFLLNTNFYPQLLTYQAGNELAKKVNTEIGAERVYQQYGLRAFSFDFYTGKLAAPLPDSALSTGKAQWLLADTTGLKEARAKYEVGRIIRHRDYSVTQLKGKFINPATRREQLSELILVEILGKKEQ</sequence>
<feature type="transmembrane region" description="Helical" evidence="8">
    <location>
        <begin position="167"/>
        <end position="194"/>
    </location>
</feature>
<evidence type="ECO:0000256" key="3">
    <source>
        <dbReference type="ARBA" id="ARBA00022676"/>
    </source>
</evidence>
<dbReference type="GO" id="GO:0009103">
    <property type="term" value="P:lipopolysaccharide biosynthetic process"/>
    <property type="evidence" value="ECO:0007669"/>
    <property type="project" value="UniProtKB-ARBA"/>
</dbReference>
<keyword evidence="7 8" id="KW-0472">Membrane</keyword>
<evidence type="ECO:0000259" key="9">
    <source>
        <dbReference type="Pfam" id="PF13231"/>
    </source>
</evidence>
<evidence type="ECO:0000313" key="11">
    <source>
        <dbReference type="Proteomes" id="UP000184368"/>
    </source>
</evidence>
<evidence type="ECO:0000256" key="7">
    <source>
        <dbReference type="ARBA" id="ARBA00023136"/>
    </source>
</evidence>
<keyword evidence="11" id="KW-1185">Reference proteome</keyword>
<dbReference type="GO" id="GO:0010041">
    <property type="term" value="P:response to iron(III) ion"/>
    <property type="evidence" value="ECO:0007669"/>
    <property type="project" value="TreeGrafter"/>
</dbReference>
<dbReference type="PANTHER" id="PTHR33908">
    <property type="entry name" value="MANNOSYLTRANSFERASE YKCB-RELATED"/>
    <property type="match status" value="1"/>
</dbReference>
<feature type="transmembrane region" description="Helical" evidence="8">
    <location>
        <begin position="12"/>
        <end position="31"/>
    </location>
</feature>
<keyword evidence="5 8" id="KW-0812">Transmembrane</keyword>
<accession>A0A1M5F5U5</accession>
<dbReference type="AlphaFoldDB" id="A0A1M5F5U5"/>
<feature type="transmembrane region" description="Helical" evidence="8">
    <location>
        <begin position="206"/>
        <end position="226"/>
    </location>
</feature>
<feature type="transmembrane region" description="Helical" evidence="8">
    <location>
        <begin position="329"/>
        <end position="347"/>
    </location>
</feature>
<dbReference type="OrthoDB" id="9178203at2"/>
<evidence type="ECO:0000256" key="2">
    <source>
        <dbReference type="ARBA" id="ARBA00022475"/>
    </source>
</evidence>
<reference evidence="10 11" key="1">
    <citation type="submission" date="2016-11" db="EMBL/GenBank/DDBJ databases">
        <authorList>
            <person name="Jaros S."/>
            <person name="Januszkiewicz K."/>
            <person name="Wedrychowicz H."/>
        </authorList>
    </citation>
    <scope>NUCLEOTIDE SEQUENCE [LARGE SCALE GENOMIC DNA]</scope>
    <source>
        <strain evidence="10 11">DSM 26897</strain>
    </source>
</reference>
<protein>
    <submittedName>
        <fullName evidence="10">4-amino-4-deoxy-L-arabinose transferase</fullName>
    </submittedName>
</protein>
<dbReference type="GO" id="GO:0016763">
    <property type="term" value="F:pentosyltransferase activity"/>
    <property type="evidence" value="ECO:0007669"/>
    <property type="project" value="TreeGrafter"/>
</dbReference>
<dbReference type="InterPro" id="IPR038731">
    <property type="entry name" value="RgtA/B/C-like"/>
</dbReference>
<evidence type="ECO:0000256" key="5">
    <source>
        <dbReference type="ARBA" id="ARBA00022692"/>
    </source>
</evidence>
<feature type="transmembrane region" description="Helical" evidence="8">
    <location>
        <begin position="84"/>
        <end position="102"/>
    </location>
</feature>
<dbReference type="InterPro" id="IPR050297">
    <property type="entry name" value="LipidA_mod_glycosyltrf_83"/>
</dbReference>
<dbReference type="STRING" id="1302690.BUE76_03025"/>
<keyword evidence="2" id="KW-1003">Cell membrane</keyword>